<gene>
    <name evidence="3" type="ORF">TPA0910_64460</name>
</gene>
<feature type="compositionally biased region" description="Low complexity" evidence="1">
    <location>
        <begin position="51"/>
        <end position="63"/>
    </location>
</feature>
<feature type="transmembrane region" description="Helical" evidence="2">
    <location>
        <begin position="12"/>
        <end position="35"/>
    </location>
</feature>
<evidence type="ECO:0000256" key="1">
    <source>
        <dbReference type="SAM" id="MobiDB-lite"/>
    </source>
</evidence>
<proteinExistence type="predicted"/>
<name>A0ABQ3U8S7_STRHY</name>
<keyword evidence="2" id="KW-0472">Membrane</keyword>
<dbReference type="Gene3D" id="3.10.450.40">
    <property type="match status" value="1"/>
</dbReference>
<feature type="compositionally biased region" description="Basic and acidic residues" evidence="1">
    <location>
        <begin position="99"/>
        <end position="110"/>
    </location>
</feature>
<reference evidence="3" key="1">
    <citation type="submission" date="2024-05" db="EMBL/GenBank/DDBJ databases">
        <title>Whole genome shotgun sequence of Streptomyces hygroscopicus NBRC 113678.</title>
        <authorList>
            <person name="Komaki H."/>
            <person name="Tamura T."/>
        </authorList>
    </citation>
    <scope>NUCLEOTIDE SEQUENCE</scope>
    <source>
        <strain evidence="3">N11-34</strain>
    </source>
</reference>
<evidence type="ECO:0008006" key="5">
    <source>
        <dbReference type="Google" id="ProtNLM"/>
    </source>
</evidence>
<feature type="region of interest" description="Disordered" evidence="1">
    <location>
        <begin position="39"/>
        <end position="118"/>
    </location>
</feature>
<dbReference type="SUPFAM" id="SSF54416">
    <property type="entry name" value="Amine oxidase N-terminal region"/>
    <property type="match status" value="1"/>
</dbReference>
<evidence type="ECO:0000313" key="3">
    <source>
        <dbReference type="EMBL" id="GHJ32013.1"/>
    </source>
</evidence>
<organism evidence="3 4">
    <name type="scientific">Streptomyces hygroscopicus</name>
    <dbReference type="NCBI Taxonomy" id="1912"/>
    <lineage>
        <taxon>Bacteria</taxon>
        <taxon>Bacillati</taxon>
        <taxon>Actinomycetota</taxon>
        <taxon>Actinomycetes</taxon>
        <taxon>Kitasatosporales</taxon>
        <taxon>Streptomycetaceae</taxon>
        <taxon>Streptomyces</taxon>
        <taxon>Streptomyces violaceusniger group</taxon>
    </lineage>
</organism>
<evidence type="ECO:0000256" key="2">
    <source>
        <dbReference type="SAM" id="Phobius"/>
    </source>
</evidence>
<dbReference type="Proteomes" id="UP001054854">
    <property type="component" value="Unassembled WGS sequence"/>
</dbReference>
<keyword evidence="2" id="KW-0812">Transmembrane</keyword>
<protein>
    <recommendedName>
        <fullName evidence="5">Tat pathway signal sequence domain protein</fullName>
    </recommendedName>
</protein>
<dbReference type="EMBL" id="BNEK01000005">
    <property type="protein sequence ID" value="GHJ32013.1"/>
    <property type="molecule type" value="Genomic_DNA"/>
</dbReference>
<keyword evidence="2" id="KW-1133">Transmembrane helix</keyword>
<dbReference type="InterPro" id="IPR016182">
    <property type="entry name" value="Cu_amine_oxidase_N-reg"/>
</dbReference>
<accession>A0ABQ3U8S7</accession>
<comment type="caution">
    <text evidence="3">The sequence shown here is derived from an EMBL/GenBank/DDBJ whole genome shotgun (WGS) entry which is preliminary data.</text>
</comment>
<sequence length="272" mass="28747">MGEDVRELMHRHLGKVVAGAAVAVTATAVMIGVTLPGSASGEESHGGGPQGSAAEQGQAAARQLPGVVESAPEQGRTGTGRDPLTDDEIKRAQTLAVSRDFRASSEDVKGAKGPQRLSTDLAELSPDEVGTSGAPRRAEVTYYDYRDDAYVIKTVDLASGKVTGTETQHGVQPPPTRDEAKEAARLLIADKLGKGLKEDFKDATGKELTRPDQLTVNGFVYRAGEGNPGPASVADCGEHRCVRLFTRVVNGPWIDTRKLVIDLSAHKIARLS</sequence>
<evidence type="ECO:0000313" key="4">
    <source>
        <dbReference type="Proteomes" id="UP001054854"/>
    </source>
</evidence>
<keyword evidence="4" id="KW-1185">Reference proteome</keyword>